<organism evidence="9 10">
    <name type="scientific">Porites evermanni</name>
    <dbReference type="NCBI Taxonomy" id="104178"/>
    <lineage>
        <taxon>Eukaryota</taxon>
        <taxon>Metazoa</taxon>
        <taxon>Cnidaria</taxon>
        <taxon>Anthozoa</taxon>
        <taxon>Hexacorallia</taxon>
        <taxon>Scleractinia</taxon>
        <taxon>Fungiina</taxon>
        <taxon>Poritidae</taxon>
        <taxon>Porites</taxon>
    </lineage>
</organism>
<evidence type="ECO:0000256" key="5">
    <source>
        <dbReference type="ARBA" id="ARBA00023242"/>
    </source>
</evidence>
<evidence type="ECO:0000256" key="1">
    <source>
        <dbReference type="ARBA" id="ARBA00004123"/>
    </source>
</evidence>
<evidence type="ECO:0000256" key="4">
    <source>
        <dbReference type="ARBA" id="ARBA00022838"/>
    </source>
</evidence>
<dbReference type="PANTHER" id="PTHR48122">
    <property type="entry name" value="CENTROMERE PROTEIN H"/>
    <property type="match status" value="1"/>
</dbReference>
<keyword evidence="3" id="KW-0158">Chromosome</keyword>
<feature type="domain" description="Centromere protein H C-terminal" evidence="8">
    <location>
        <begin position="72"/>
        <end position="275"/>
    </location>
</feature>
<evidence type="ECO:0000313" key="9">
    <source>
        <dbReference type="EMBL" id="CAH3021177.1"/>
    </source>
</evidence>
<comment type="subcellular location">
    <subcellularLocation>
        <location evidence="2">Chromosome</location>
        <location evidence="2">Centromere</location>
        <location evidence="2">Kinetochore</location>
    </subcellularLocation>
    <subcellularLocation>
        <location evidence="1">Nucleus</location>
    </subcellularLocation>
</comment>
<evidence type="ECO:0000259" key="8">
    <source>
        <dbReference type="Pfam" id="PF05837"/>
    </source>
</evidence>
<dbReference type="Proteomes" id="UP001159427">
    <property type="component" value="Unassembled WGS sequence"/>
</dbReference>
<protein>
    <recommendedName>
        <fullName evidence="8">Centromere protein H C-terminal domain-containing protein</fullName>
    </recommendedName>
</protein>
<comment type="caution">
    <text evidence="9">The sequence shown here is derived from an EMBL/GenBank/DDBJ whole genome shotgun (WGS) entry which is preliminary data.</text>
</comment>
<name>A0ABN8LZA5_9CNID</name>
<evidence type="ECO:0000256" key="2">
    <source>
        <dbReference type="ARBA" id="ARBA00004629"/>
    </source>
</evidence>
<dbReference type="PANTHER" id="PTHR48122:SF1">
    <property type="entry name" value="CENTROMERE PROTEIN H"/>
    <property type="match status" value="1"/>
</dbReference>
<accession>A0ABN8LZA5</accession>
<evidence type="ECO:0000313" key="10">
    <source>
        <dbReference type="Proteomes" id="UP001159427"/>
    </source>
</evidence>
<keyword evidence="6" id="KW-0137">Centromere</keyword>
<reference evidence="9 10" key="1">
    <citation type="submission" date="2022-05" db="EMBL/GenBank/DDBJ databases">
        <authorList>
            <consortium name="Genoscope - CEA"/>
            <person name="William W."/>
        </authorList>
    </citation>
    <scope>NUCLEOTIDE SEQUENCE [LARGE SCALE GENOMIC DNA]</scope>
</reference>
<dbReference type="EMBL" id="CALNXI010000172">
    <property type="protein sequence ID" value="CAH3021177.1"/>
    <property type="molecule type" value="Genomic_DNA"/>
</dbReference>
<keyword evidence="10" id="KW-1185">Reference proteome</keyword>
<dbReference type="InterPro" id="IPR008426">
    <property type="entry name" value="CENP-H_C"/>
</dbReference>
<keyword evidence="4" id="KW-0995">Kinetochore</keyword>
<proteinExistence type="inferred from homology"/>
<evidence type="ECO:0000256" key="6">
    <source>
        <dbReference type="ARBA" id="ARBA00023328"/>
    </source>
</evidence>
<comment type="similarity">
    <text evidence="7">Belongs to the CENP-H/MCM16 family.</text>
</comment>
<dbReference type="Pfam" id="PF05837">
    <property type="entry name" value="CENP-H"/>
    <property type="match status" value="1"/>
</dbReference>
<evidence type="ECO:0000256" key="3">
    <source>
        <dbReference type="ARBA" id="ARBA00022454"/>
    </source>
</evidence>
<evidence type="ECO:0000256" key="7">
    <source>
        <dbReference type="ARBA" id="ARBA00025735"/>
    </source>
</evidence>
<dbReference type="InterPro" id="IPR040034">
    <property type="entry name" value="CENP-H"/>
</dbReference>
<gene>
    <name evidence="9" type="ORF">PEVE_00010256</name>
</gene>
<sequence length="283" mass="32141">MAANSAVEVIEPNMQDEILETTSPIASGRLTLSDTNVAEQAEITNEIVDEVEDAEIDSLLELKKCKEWLLQQKINQQSELLVRRLQQREDLQPSSNESTQSDLYERISKLQDQLYSLSTARSYKKLVLDRLLCGDQLIKKLFPDVVTESPTEEHIEEMNAFARLCEKQNKLSTDILIEHEALLEAQTVLDKVRQQSYEKKKENRGLMKSLQSLKEDQEKASSCSTDNAQIQKLKQQITTKVEKIDIVRNVFQGVIVGSGLDWASDDDMKRLVLSLGEVLEFAA</sequence>
<keyword evidence="5" id="KW-0539">Nucleus</keyword>